<organism evidence="1 2">
    <name type="scientific">Meripilus lineatus</name>
    <dbReference type="NCBI Taxonomy" id="2056292"/>
    <lineage>
        <taxon>Eukaryota</taxon>
        <taxon>Fungi</taxon>
        <taxon>Dikarya</taxon>
        <taxon>Basidiomycota</taxon>
        <taxon>Agaricomycotina</taxon>
        <taxon>Agaricomycetes</taxon>
        <taxon>Polyporales</taxon>
        <taxon>Meripilaceae</taxon>
        <taxon>Meripilus</taxon>
    </lineage>
</organism>
<comment type="caution">
    <text evidence="1">The sequence shown here is derived from an EMBL/GenBank/DDBJ whole genome shotgun (WGS) entry which is preliminary data.</text>
</comment>
<reference evidence="1" key="1">
    <citation type="submission" date="2022-07" db="EMBL/GenBank/DDBJ databases">
        <title>Genome Sequence of Physisporinus lineatus.</title>
        <authorList>
            <person name="Buettner E."/>
        </authorList>
    </citation>
    <scope>NUCLEOTIDE SEQUENCE</scope>
    <source>
        <strain evidence="1">VT162</strain>
    </source>
</reference>
<keyword evidence="2" id="KW-1185">Reference proteome</keyword>
<dbReference type="AlphaFoldDB" id="A0AAD5US43"/>
<dbReference type="Proteomes" id="UP001212997">
    <property type="component" value="Unassembled WGS sequence"/>
</dbReference>
<proteinExistence type="predicted"/>
<gene>
    <name evidence="1" type="ORF">NLI96_g13414</name>
</gene>
<protein>
    <submittedName>
        <fullName evidence="1">Uncharacterized protein</fullName>
    </submittedName>
</protein>
<dbReference type="EMBL" id="JANAWD010002495">
    <property type="protein sequence ID" value="KAJ3472047.1"/>
    <property type="molecule type" value="Genomic_DNA"/>
</dbReference>
<name>A0AAD5US43_9APHY</name>
<evidence type="ECO:0000313" key="2">
    <source>
        <dbReference type="Proteomes" id="UP001212997"/>
    </source>
</evidence>
<sequence length="131" mass="14481">MAARATHLEQRARRVEVDPHAEIEIGFGLPADDRREVEDRARLRIDRAFEHRAIGDVADDRRHARVTEIAALDDAEQHQLVDLAGPAVRAGQLAALEQLARETLAEKAAAAGDQYFHVLHPLRKTGITGKA</sequence>
<evidence type="ECO:0000313" key="1">
    <source>
        <dbReference type="EMBL" id="KAJ3472047.1"/>
    </source>
</evidence>
<accession>A0AAD5US43</accession>